<dbReference type="AlphaFoldDB" id="A0A6G1JU03"/>
<dbReference type="CDD" id="cd20071">
    <property type="entry name" value="SET_SMYD"/>
    <property type="match status" value="1"/>
</dbReference>
<dbReference type="PROSITE" id="PS01360">
    <property type="entry name" value="ZF_MYND_1"/>
    <property type="match status" value="1"/>
</dbReference>
<evidence type="ECO:0000256" key="1">
    <source>
        <dbReference type="ARBA" id="ARBA00022723"/>
    </source>
</evidence>
<protein>
    <submittedName>
        <fullName evidence="7">Uncharacterized protein</fullName>
    </submittedName>
</protein>
<dbReference type="SUPFAM" id="SSF144232">
    <property type="entry name" value="HIT/MYND zinc finger-like"/>
    <property type="match status" value="1"/>
</dbReference>
<feature type="domain" description="SET" evidence="5">
    <location>
        <begin position="7"/>
        <end position="154"/>
    </location>
</feature>
<dbReference type="InterPro" id="IPR002893">
    <property type="entry name" value="Znf_MYND"/>
</dbReference>
<reference evidence="7" key="1">
    <citation type="journal article" date="2020" name="Stud. Mycol.">
        <title>101 Dothideomycetes genomes: a test case for predicting lifestyles and emergence of pathogens.</title>
        <authorList>
            <person name="Haridas S."/>
            <person name="Albert R."/>
            <person name="Binder M."/>
            <person name="Bloem J."/>
            <person name="Labutti K."/>
            <person name="Salamov A."/>
            <person name="Andreopoulos B."/>
            <person name="Baker S."/>
            <person name="Barry K."/>
            <person name="Bills G."/>
            <person name="Bluhm B."/>
            <person name="Cannon C."/>
            <person name="Castanera R."/>
            <person name="Culley D."/>
            <person name="Daum C."/>
            <person name="Ezra D."/>
            <person name="Gonzalez J."/>
            <person name="Henrissat B."/>
            <person name="Kuo A."/>
            <person name="Liang C."/>
            <person name="Lipzen A."/>
            <person name="Lutzoni F."/>
            <person name="Magnuson J."/>
            <person name="Mondo S."/>
            <person name="Nolan M."/>
            <person name="Ohm R."/>
            <person name="Pangilinan J."/>
            <person name="Park H.-J."/>
            <person name="Ramirez L."/>
            <person name="Alfaro M."/>
            <person name="Sun H."/>
            <person name="Tritt A."/>
            <person name="Yoshinaga Y."/>
            <person name="Zwiers L.-H."/>
            <person name="Turgeon B."/>
            <person name="Goodwin S."/>
            <person name="Spatafora J."/>
            <person name="Crous P."/>
            <person name="Grigoriev I."/>
        </authorList>
    </citation>
    <scope>NUCLEOTIDE SEQUENCE</scope>
    <source>
        <strain evidence="7">CBS 279.74</strain>
    </source>
</reference>
<keyword evidence="3" id="KW-0862">Zinc</keyword>
<dbReference type="PANTHER" id="PTHR47332:SF2">
    <property type="entry name" value="SET-6"/>
    <property type="match status" value="1"/>
</dbReference>
<dbReference type="PROSITE" id="PS50280">
    <property type="entry name" value="SET"/>
    <property type="match status" value="1"/>
</dbReference>
<keyword evidence="8" id="KW-1185">Reference proteome</keyword>
<sequence length="560" mass="64678">MGGTWSQPIYSTVEDVPGKCKGLIATTDIPRGTRIMSEKPVITLEHHHADMEQQQIRIHQQVASLSKKQRQEFLSMQNIYPYTNSTERWLGILRTNALPVGPNLRAAGIFFKACRANHACDSNAQNFWNEYLNELTIHSVRDIRQGEEITISYLGSRRNRRARQEELWENFKFTCFCRLCSLPPDQSRDSDLKLDRVHELDCIIDQGGVPGLISSAQRMLSYVDEQVQLWNEPTPDEVGLCRAYPDAFQIAIANGDLARGRVFAERLVPLYVDILGYDSPDVFQYSELVRDPATHDYYGMSMKWKTKLDDVPRGLGPKEFEDWLWKRRKEAAPGQLADLRDRETFPSFNNLPDERDLESDYFECRDMANRRPVRHWCFLAEILDFHSFIRLQMEVQDVDGGTVPLFFHTNLRGGELAQSQIQKGYTVAILYAVRHSFMYCEPGIRHEDPQMIKIFPLSLDRLQNLSETVQKFSTELDGVRICRGCGKKGTDLKRCGKCSSFWYCNRVCQKVDWVEKGHKGECKVWKDPDWQAMLHLKWDEFHGHVHFPLRIGNSSSVGTA</sequence>
<organism evidence="7 8">
    <name type="scientific">Pleomassaria siparia CBS 279.74</name>
    <dbReference type="NCBI Taxonomy" id="1314801"/>
    <lineage>
        <taxon>Eukaryota</taxon>
        <taxon>Fungi</taxon>
        <taxon>Dikarya</taxon>
        <taxon>Ascomycota</taxon>
        <taxon>Pezizomycotina</taxon>
        <taxon>Dothideomycetes</taxon>
        <taxon>Pleosporomycetidae</taxon>
        <taxon>Pleosporales</taxon>
        <taxon>Pleomassariaceae</taxon>
        <taxon>Pleomassaria</taxon>
    </lineage>
</organism>
<keyword evidence="1" id="KW-0479">Metal-binding</keyword>
<evidence type="ECO:0000313" key="7">
    <source>
        <dbReference type="EMBL" id="KAF2703701.1"/>
    </source>
</evidence>
<dbReference type="InterPro" id="IPR046341">
    <property type="entry name" value="SET_dom_sf"/>
</dbReference>
<dbReference type="Gene3D" id="2.170.270.10">
    <property type="entry name" value="SET domain"/>
    <property type="match status" value="1"/>
</dbReference>
<dbReference type="SUPFAM" id="SSF82199">
    <property type="entry name" value="SET domain"/>
    <property type="match status" value="1"/>
</dbReference>
<dbReference type="Pfam" id="PF00856">
    <property type="entry name" value="SET"/>
    <property type="match status" value="1"/>
</dbReference>
<evidence type="ECO:0000256" key="2">
    <source>
        <dbReference type="ARBA" id="ARBA00022771"/>
    </source>
</evidence>
<dbReference type="OrthoDB" id="265717at2759"/>
<evidence type="ECO:0000256" key="4">
    <source>
        <dbReference type="PROSITE-ProRule" id="PRU00134"/>
    </source>
</evidence>
<dbReference type="PROSITE" id="PS50865">
    <property type="entry name" value="ZF_MYND_2"/>
    <property type="match status" value="1"/>
</dbReference>
<dbReference type="InterPro" id="IPR001214">
    <property type="entry name" value="SET_dom"/>
</dbReference>
<name>A0A6G1JU03_9PLEO</name>
<keyword evidence="2 4" id="KW-0863">Zinc-finger</keyword>
<dbReference type="EMBL" id="MU005786">
    <property type="protein sequence ID" value="KAF2703701.1"/>
    <property type="molecule type" value="Genomic_DNA"/>
</dbReference>
<evidence type="ECO:0000313" key="8">
    <source>
        <dbReference type="Proteomes" id="UP000799428"/>
    </source>
</evidence>
<dbReference type="Pfam" id="PF01753">
    <property type="entry name" value="zf-MYND"/>
    <property type="match status" value="1"/>
</dbReference>
<proteinExistence type="predicted"/>
<accession>A0A6G1JU03</accession>
<dbReference type="GO" id="GO:0008270">
    <property type="term" value="F:zinc ion binding"/>
    <property type="evidence" value="ECO:0007669"/>
    <property type="project" value="UniProtKB-KW"/>
</dbReference>
<dbReference type="SMART" id="SM00317">
    <property type="entry name" value="SET"/>
    <property type="match status" value="1"/>
</dbReference>
<dbReference type="PANTHER" id="PTHR47332">
    <property type="entry name" value="SET DOMAIN-CONTAINING PROTEIN 5"/>
    <property type="match status" value="1"/>
</dbReference>
<gene>
    <name evidence="7" type="ORF">K504DRAFT_443597</name>
</gene>
<dbReference type="Gene3D" id="6.10.140.2220">
    <property type="match status" value="1"/>
</dbReference>
<dbReference type="InterPro" id="IPR053185">
    <property type="entry name" value="SET_domain_protein"/>
</dbReference>
<evidence type="ECO:0000259" key="5">
    <source>
        <dbReference type="PROSITE" id="PS50280"/>
    </source>
</evidence>
<evidence type="ECO:0000259" key="6">
    <source>
        <dbReference type="PROSITE" id="PS50865"/>
    </source>
</evidence>
<evidence type="ECO:0000256" key="3">
    <source>
        <dbReference type="ARBA" id="ARBA00022833"/>
    </source>
</evidence>
<feature type="domain" description="MYND-type" evidence="6">
    <location>
        <begin position="482"/>
        <end position="522"/>
    </location>
</feature>
<dbReference type="Proteomes" id="UP000799428">
    <property type="component" value="Unassembled WGS sequence"/>
</dbReference>